<keyword evidence="2" id="KW-0032">Aminotransferase</keyword>
<dbReference type="EMBL" id="JBCHKQ010000001">
    <property type="protein sequence ID" value="MEM5947496.1"/>
    <property type="molecule type" value="Genomic_DNA"/>
</dbReference>
<dbReference type="RefSeq" id="WP_420068944.1">
    <property type="nucleotide sequence ID" value="NZ_JBCHKQ010000001.1"/>
</dbReference>
<dbReference type="InterPro" id="IPR015424">
    <property type="entry name" value="PyrdxlP-dep_Trfase"/>
</dbReference>
<accession>A0ABU9UA07</accession>
<dbReference type="GO" id="GO:0008483">
    <property type="term" value="F:transaminase activity"/>
    <property type="evidence" value="ECO:0007669"/>
    <property type="project" value="UniProtKB-KW"/>
</dbReference>
<comment type="caution">
    <text evidence="2">The sequence shown here is derived from an EMBL/GenBank/DDBJ whole genome shotgun (WGS) entry which is preliminary data.</text>
</comment>
<organism evidence="2 3">
    <name type="scientific">Rarispira pelagica</name>
    <dbReference type="NCBI Taxonomy" id="3141764"/>
    <lineage>
        <taxon>Bacteria</taxon>
        <taxon>Pseudomonadati</taxon>
        <taxon>Spirochaetota</taxon>
        <taxon>Spirochaetia</taxon>
        <taxon>Winmispirales</taxon>
        <taxon>Winmispiraceae</taxon>
        <taxon>Rarispira</taxon>
    </lineage>
</organism>
<proteinExistence type="predicted"/>
<dbReference type="PANTHER" id="PTHR45744:SF2">
    <property type="entry name" value="TYROSINE AMINOTRANSFERASE"/>
    <property type="match status" value="1"/>
</dbReference>
<feature type="domain" description="Aminotransferase class I/classII large" evidence="1">
    <location>
        <begin position="61"/>
        <end position="360"/>
    </location>
</feature>
<evidence type="ECO:0000313" key="3">
    <source>
        <dbReference type="Proteomes" id="UP001466331"/>
    </source>
</evidence>
<reference evidence="2 3" key="1">
    <citation type="submission" date="2024-03" db="EMBL/GenBank/DDBJ databases">
        <title>Ignisphaera cupida sp. nov., a hyperthermophilic hydrolytic archaeon from a hot spring of Kamchatka, and proposal of Ignisphaeraceae fam. nov.</title>
        <authorList>
            <person name="Podosokorskaya O.A."/>
            <person name="Elcheninov A.G."/>
            <person name="Maltseva A.I."/>
            <person name="Zayulina K.S."/>
            <person name="Novikov A."/>
            <person name="Merkel A.Y."/>
        </authorList>
    </citation>
    <scope>NUCLEOTIDE SEQUENCE [LARGE SCALE GENOMIC DNA]</scope>
    <source>
        <strain evidence="2 3">38H-sp</strain>
    </source>
</reference>
<dbReference type="Proteomes" id="UP001466331">
    <property type="component" value="Unassembled WGS sequence"/>
</dbReference>
<keyword evidence="2" id="KW-0808">Transferase</keyword>
<dbReference type="InterPro" id="IPR015422">
    <property type="entry name" value="PyrdxlP-dep_Trfase_small"/>
</dbReference>
<sequence>MRVKFSDRFEYPFFPNRLFELASSAEGYVNLTISNPTTVGLPYEESLLDVFLERDNLVYRPDARGLERARRAVAEYYNRRNLSVSADDVLITAGTGDAYSYLFKMLCNAYDNVLVPQPGYPLFDHIAALELVELRKYELDYSHSRGWRIDFFDLEKKTDNRTRAIVLINPNNPTGSYVCRYEAESLARFASERGIALIVDEVFFDFCIGFVADRASFVASTDCLSFTLSGFSKILGLPQVKFSWIVTSGPSDCISEAKERLELISDTYLSASVPVQNAAPALFTAGHPIFGAIKERINENYVFLDKLFADSAVRLLRTYGGWSCVLELPRIMSEEEWTERLLLEAGVLVYPGYFFDFIREAYIVISLLPEHPVLREGIGRFVDFCKKHGIM</sequence>
<evidence type="ECO:0000259" key="1">
    <source>
        <dbReference type="Pfam" id="PF00155"/>
    </source>
</evidence>
<dbReference type="SUPFAM" id="SSF53383">
    <property type="entry name" value="PLP-dependent transferases"/>
    <property type="match status" value="1"/>
</dbReference>
<dbReference type="Gene3D" id="3.90.1150.10">
    <property type="entry name" value="Aspartate Aminotransferase, domain 1"/>
    <property type="match status" value="1"/>
</dbReference>
<gene>
    <name evidence="2" type="ORF">WKV44_02960</name>
</gene>
<dbReference type="Gene3D" id="3.40.640.10">
    <property type="entry name" value="Type I PLP-dependent aspartate aminotransferase-like (Major domain)"/>
    <property type="match status" value="1"/>
</dbReference>
<dbReference type="InterPro" id="IPR004839">
    <property type="entry name" value="Aminotransferase_I/II_large"/>
</dbReference>
<dbReference type="InterPro" id="IPR015421">
    <property type="entry name" value="PyrdxlP-dep_Trfase_major"/>
</dbReference>
<name>A0ABU9UA07_9SPIR</name>
<dbReference type="Pfam" id="PF00155">
    <property type="entry name" value="Aminotran_1_2"/>
    <property type="match status" value="1"/>
</dbReference>
<protein>
    <submittedName>
        <fullName evidence="2">Pyridoxal phosphate-dependent aminotransferase</fullName>
    </submittedName>
</protein>
<dbReference type="CDD" id="cd00609">
    <property type="entry name" value="AAT_like"/>
    <property type="match status" value="1"/>
</dbReference>
<evidence type="ECO:0000313" key="2">
    <source>
        <dbReference type="EMBL" id="MEM5947496.1"/>
    </source>
</evidence>
<keyword evidence="3" id="KW-1185">Reference proteome</keyword>
<dbReference type="PANTHER" id="PTHR45744">
    <property type="entry name" value="TYROSINE AMINOTRANSFERASE"/>
    <property type="match status" value="1"/>
</dbReference>